<sequence length="385" mass="44986">MRLKLITLMVSLTTLFANASSAKHLIKTNLTYYTTDLTKEGTHPLDKNDSFVFDGLRDYKGSKPIWYKGGNYFFYDSAFYKSDGTMSGTTKFYKDKSEKSDLFKYRDKLCYYKIYSSDIIYSLDYKGKKIELFDLYKQHIRINKIVLGVYGDRFLILTFKNELWLSPTKDDNKILSFLGKLPNNNLDSDIFVTNKFIYFYSKDDMPSKILYIKNAKTTPQKVEFKYFNFPKNVIDIIADNKNLYFLNSKGFVYKINGTKVSNKPINKIAIKTNGVYSHYGNIFMGILDGYILYSVDYKDSISIETDRYTSKLYKMNLETGEQIKLSENKFDRFNGIACHSLPPLPEPKRPVKVPKKAKFIPIRRDPIKPKKMNLLEMEIEKESDY</sequence>
<dbReference type="SUPFAM" id="SSF69304">
    <property type="entry name" value="Tricorn protease N-terminal domain"/>
    <property type="match status" value="1"/>
</dbReference>
<dbReference type="AlphaFoldDB" id="A0A1W1BZM1"/>
<evidence type="ECO:0008006" key="2">
    <source>
        <dbReference type="Google" id="ProtNLM"/>
    </source>
</evidence>
<name>A0A1W1BZM1_9ZZZZ</name>
<gene>
    <name evidence="1" type="ORF">MNB_SV-14-1832</name>
</gene>
<reference evidence="1" key="1">
    <citation type="submission" date="2016-10" db="EMBL/GenBank/DDBJ databases">
        <authorList>
            <person name="de Groot N.N."/>
        </authorList>
    </citation>
    <scope>NUCLEOTIDE SEQUENCE</scope>
</reference>
<protein>
    <recommendedName>
        <fullName evidence="2">DUF5050 domain-containing protein</fullName>
    </recommendedName>
</protein>
<accession>A0A1W1BZM1</accession>
<evidence type="ECO:0000313" key="1">
    <source>
        <dbReference type="EMBL" id="SFV58911.1"/>
    </source>
</evidence>
<proteinExistence type="predicted"/>
<organism evidence="1">
    <name type="scientific">hydrothermal vent metagenome</name>
    <dbReference type="NCBI Taxonomy" id="652676"/>
    <lineage>
        <taxon>unclassified sequences</taxon>
        <taxon>metagenomes</taxon>
        <taxon>ecological metagenomes</taxon>
    </lineage>
</organism>
<dbReference type="EMBL" id="FPHN01000097">
    <property type="protein sequence ID" value="SFV58911.1"/>
    <property type="molecule type" value="Genomic_DNA"/>
</dbReference>